<evidence type="ECO:0000256" key="1">
    <source>
        <dbReference type="ARBA" id="ARBA00007274"/>
    </source>
</evidence>
<dbReference type="Proteomes" id="UP000184532">
    <property type="component" value="Unassembled WGS sequence"/>
</dbReference>
<dbReference type="CDD" id="cd04647">
    <property type="entry name" value="LbH_MAT_like"/>
    <property type="match status" value="1"/>
</dbReference>
<sequence length="227" mass="24994">MLSKLISKIKKEDYNVSYKFSIWETVIILFHKAMEACRGFFRVKYKARTKGLVFAQRGAKLMFAKKFSCGKNLSMGRYSMINALCSDGVSIGDNFSMGHFSIIECTGVLRAVGERLTIGNDVGINHHCFIGVRGEVRIGNNVIFGPRVTILSENHNYTALDIPIKNQGETRYKTVIEDNVWIGANAIIMPGVTIAEGSIIASGAVVTKDTEKNSIVGGVPAKLIKKR</sequence>
<dbReference type="GO" id="GO:0005829">
    <property type="term" value="C:cytosol"/>
    <property type="evidence" value="ECO:0007669"/>
    <property type="project" value="TreeGrafter"/>
</dbReference>
<keyword evidence="2 3" id="KW-0808">Transferase</keyword>
<dbReference type="AlphaFoldDB" id="A0A1M5L250"/>
<protein>
    <submittedName>
        <fullName evidence="3">Transferase hexapeptide (Six repeat-containing protein)</fullName>
    </submittedName>
</protein>
<dbReference type="Gene3D" id="2.160.10.10">
    <property type="entry name" value="Hexapeptide repeat proteins"/>
    <property type="match status" value="1"/>
</dbReference>
<gene>
    <name evidence="3" type="ORF">SAMN04488116_1902</name>
</gene>
<name>A0A1M5L250_9FLAO</name>
<dbReference type="SUPFAM" id="SSF51161">
    <property type="entry name" value="Trimeric LpxA-like enzymes"/>
    <property type="match status" value="1"/>
</dbReference>
<dbReference type="EMBL" id="FQWL01000002">
    <property type="protein sequence ID" value="SHG58829.1"/>
    <property type="molecule type" value="Genomic_DNA"/>
</dbReference>
<dbReference type="GO" id="GO:0008374">
    <property type="term" value="F:O-acyltransferase activity"/>
    <property type="evidence" value="ECO:0007669"/>
    <property type="project" value="TreeGrafter"/>
</dbReference>
<proteinExistence type="inferred from homology"/>
<evidence type="ECO:0000313" key="4">
    <source>
        <dbReference type="Proteomes" id="UP000184532"/>
    </source>
</evidence>
<comment type="similarity">
    <text evidence="1">Belongs to the transferase hexapeptide repeat family.</text>
</comment>
<evidence type="ECO:0000313" key="3">
    <source>
        <dbReference type="EMBL" id="SHG58829.1"/>
    </source>
</evidence>
<keyword evidence="4" id="KW-1185">Reference proteome</keyword>
<reference evidence="4" key="1">
    <citation type="submission" date="2016-11" db="EMBL/GenBank/DDBJ databases">
        <authorList>
            <person name="Varghese N."/>
            <person name="Submissions S."/>
        </authorList>
    </citation>
    <scope>NUCLEOTIDE SEQUENCE [LARGE SCALE GENOMIC DNA]</scope>
    <source>
        <strain evidence="4">DSM 22638</strain>
    </source>
</reference>
<dbReference type="OrthoDB" id="9812571at2"/>
<dbReference type="Pfam" id="PF00132">
    <property type="entry name" value="Hexapep"/>
    <property type="match status" value="1"/>
</dbReference>
<dbReference type="PANTHER" id="PTHR23416">
    <property type="entry name" value="SIALIC ACID SYNTHASE-RELATED"/>
    <property type="match status" value="1"/>
</dbReference>
<organism evidence="3 4">
    <name type="scientific">Flagellimonas flava</name>
    <dbReference type="NCBI Taxonomy" id="570519"/>
    <lineage>
        <taxon>Bacteria</taxon>
        <taxon>Pseudomonadati</taxon>
        <taxon>Bacteroidota</taxon>
        <taxon>Flavobacteriia</taxon>
        <taxon>Flavobacteriales</taxon>
        <taxon>Flavobacteriaceae</taxon>
        <taxon>Flagellimonas</taxon>
    </lineage>
</organism>
<dbReference type="InterPro" id="IPR051159">
    <property type="entry name" value="Hexapeptide_acetyltransf"/>
</dbReference>
<dbReference type="STRING" id="570519.SAMN04488116_1902"/>
<evidence type="ECO:0000256" key="2">
    <source>
        <dbReference type="ARBA" id="ARBA00022679"/>
    </source>
</evidence>
<dbReference type="PANTHER" id="PTHR23416:SF23">
    <property type="entry name" value="ACETYLTRANSFERASE C18B11.09C-RELATED"/>
    <property type="match status" value="1"/>
</dbReference>
<dbReference type="InterPro" id="IPR001451">
    <property type="entry name" value="Hexapep"/>
</dbReference>
<dbReference type="InterPro" id="IPR011004">
    <property type="entry name" value="Trimer_LpxA-like_sf"/>
</dbReference>
<accession>A0A1M5L250</accession>